<gene>
    <name evidence="2" type="primary">Necator_chrIV.g16425</name>
    <name evidence="2" type="ORF">RB195_003128</name>
</gene>
<dbReference type="PANTHER" id="PTHR47027:SF20">
    <property type="entry name" value="REVERSE TRANSCRIPTASE-LIKE PROTEIN WITH RNA-DIRECTED DNA POLYMERASE DOMAIN"/>
    <property type="match status" value="1"/>
</dbReference>
<reference evidence="2 3" key="1">
    <citation type="submission" date="2023-08" db="EMBL/GenBank/DDBJ databases">
        <title>A Necator americanus chromosomal reference genome.</title>
        <authorList>
            <person name="Ilik V."/>
            <person name="Petrzelkova K.J."/>
            <person name="Pardy F."/>
            <person name="Fuh T."/>
            <person name="Niatou-Singa F.S."/>
            <person name="Gouil Q."/>
            <person name="Baker L."/>
            <person name="Ritchie M.E."/>
            <person name="Jex A.R."/>
            <person name="Gazzola D."/>
            <person name="Li H."/>
            <person name="Toshio Fujiwara R."/>
            <person name="Zhan B."/>
            <person name="Aroian R.V."/>
            <person name="Pafco B."/>
            <person name="Schwarz E.M."/>
        </authorList>
    </citation>
    <scope>NUCLEOTIDE SEQUENCE [LARGE SCALE GENOMIC DNA]</scope>
    <source>
        <strain evidence="2 3">Aroian</strain>
        <tissue evidence="2">Whole animal</tissue>
    </source>
</reference>
<proteinExistence type="predicted"/>
<evidence type="ECO:0000313" key="3">
    <source>
        <dbReference type="Proteomes" id="UP001303046"/>
    </source>
</evidence>
<dbReference type="InterPro" id="IPR043502">
    <property type="entry name" value="DNA/RNA_pol_sf"/>
</dbReference>
<dbReference type="InterPro" id="IPR000477">
    <property type="entry name" value="RT_dom"/>
</dbReference>
<dbReference type="Pfam" id="PF00078">
    <property type="entry name" value="RVT_1"/>
    <property type="match status" value="1"/>
</dbReference>
<keyword evidence="3" id="KW-1185">Reference proteome</keyword>
<dbReference type="InterPro" id="IPR043128">
    <property type="entry name" value="Rev_trsase/Diguanyl_cyclase"/>
</dbReference>
<dbReference type="PROSITE" id="PS50878">
    <property type="entry name" value="RT_POL"/>
    <property type="match status" value="1"/>
</dbReference>
<dbReference type="SUPFAM" id="SSF56672">
    <property type="entry name" value="DNA/RNA polymerases"/>
    <property type="match status" value="1"/>
</dbReference>
<feature type="domain" description="Reverse transcriptase" evidence="1">
    <location>
        <begin position="3"/>
        <end position="270"/>
    </location>
</feature>
<sequence length="401" mass="46563">MTSYLQKERIPDQWKTSRTVLIHKKGDREDLRNYRPICLLSVLYKLFTKIILTRISRTLDEAQYQEQAGFCQQFSCLDHIQTVSRVIEVCREYRLPLVLTFVDYEKAFDSVETNAILSALVDQGVDVSYVRTLANCYDRCTTRIQLFHRPLTIPIEKGVRQGDTISPKLFTAALQWIMKSLSWEERGISVDGRFLSNLRFADDIVLFSSSTNEAKMMLNELNEAGKRIGLRINRKKTQFMKNTHCEDGGVQLQGSQIVETPLYVYLGRSMNMENDLKEELNRRMRAAWVAFAAVREATDQVTEQDLRAHLFDSTVLPALCYAAETWADTAATSRKLLTTHRALERCLLKFNRRTQHLAGLRSSDLRRMSRLRDSAEYVSKAKHRWAGHIMRRIGDRWTKRH</sequence>
<evidence type="ECO:0000313" key="2">
    <source>
        <dbReference type="EMBL" id="KAK6751539.1"/>
    </source>
</evidence>
<protein>
    <recommendedName>
        <fullName evidence="1">Reverse transcriptase domain-containing protein</fullName>
    </recommendedName>
</protein>
<accession>A0ABR1DMA5</accession>
<dbReference type="CDD" id="cd01650">
    <property type="entry name" value="RT_nLTR_like"/>
    <property type="match status" value="1"/>
</dbReference>
<evidence type="ECO:0000259" key="1">
    <source>
        <dbReference type="PROSITE" id="PS50878"/>
    </source>
</evidence>
<dbReference type="Gene3D" id="3.30.70.270">
    <property type="match status" value="1"/>
</dbReference>
<comment type="caution">
    <text evidence="2">The sequence shown here is derived from an EMBL/GenBank/DDBJ whole genome shotgun (WGS) entry which is preliminary data.</text>
</comment>
<dbReference type="EMBL" id="JAVFWL010000004">
    <property type="protein sequence ID" value="KAK6751539.1"/>
    <property type="molecule type" value="Genomic_DNA"/>
</dbReference>
<dbReference type="Proteomes" id="UP001303046">
    <property type="component" value="Unassembled WGS sequence"/>
</dbReference>
<organism evidence="2 3">
    <name type="scientific">Necator americanus</name>
    <name type="common">Human hookworm</name>
    <dbReference type="NCBI Taxonomy" id="51031"/>
    <lineage>
        <taxon>Eukaryota</taxon>
        <taxon>Metazoa</taxon>
        <taxon>Ecdysozoa</taxon>
        <taxon>Nematoda</taxon>
        <taxon>Chromadorea</taxon>
        <taxon>Rhabditida</taxon>
        <taxon>Rhabditina</taxon>
        <taxon>Rhabditomorpha</taxon>
        <taxon>Strongyloidea</taxon>
        <taxon>Ancylostomatidae</taxon>
        <taxon>Bunostominae</taxon>
        <taxon>Necator</taxon>
    </lineage>
</organism>
<name>A0ABR1DMA5_NECAM</name>
<dbReference type="PANTHER" id="PTHR47027">
    <property type="entry name" value="REVERSE TRANSCRIPTASE DOMAIN-CONTAINING PROTEIN"/>
    <property type="match status" value="1"/>
</dbReference>